<dbReference type="NCBIfam" id="TIGR00797">
    <property type="entry name" value="matE"/>
    <property type="match status" value="1"/>
</dbReference>
<dbReference type="InterPro" id="IPR002528">
    <property type="entry name" value="MATE_fam"/>
</dbReference>
<dbReference type="Proteomes" id="UP000595897">
    <property type="component" value="Chromosome"/>
</dbReference>
<comment type="function">
    <text evidence="1">Multidrug efflux pump.</text>
</comment>
<dbReference type="Pfam" id="PF01554">
    <property type="entry name" value="MatE"/>
    <property type="match status" value="2"/>
</dbReference>
<evidence type="ECO:0000256" key="5">
    <source>
        <dbReference type="ARBA" id="ARBA00031636"/>
    </source>
</evidence>
<feature type="transmembrane region" description="Helical" evidence="6">
    <location>
        <begin position="98"/>
        <end position="122"/>
    </location>
</feature>
<comment type="similarity">
    <text evidence="2">Belongs to the multi antimicrobial extrusion (MATE) (TC 2.A.66.1) family.</text>
</comment>
<dbReference type="GO" id="GO:0015297">
    <property type="term" value="F:antiporter activity"/>
    <property type="evidence" value="ECO:0007669"/>
    <property type="project" value="InterPro"/>
</dbReference>
<keyword evidence="6" id="KW-0472">Membrane</keyword>
<evidence type="ECO:0000313" key="8">
    <source>
        <dbReference type="Proteomes" id="UP000595897"/>
    </source>
</evidence>
<keyword evidence="6" id="KW-1133">Transmembrane helix</keyword>
<evidence type="ECO:0000256" key="6">
    <source>
        <dbReference type="SAM" id="Phobius"/>
    </source>
</evidence>
<keyword evidence="8" id="KW-1185">Reference proteome</keyword>
<name>A0A7R7ICG8_9FIRM</name>
<dbReference type="PANTHER" id="PTHR43298">
    <property type="entry name" value="MULTIDRUG RESISTANCE PROTEIN NORM-RELATED"/>
    <property type="match status" value="1"/>
</dbReference>
<feature type="transmembrane region" description="Helical" evidence="6">
    <location>
        <begin position="291"/>
        <end position="310"/>
    </location>
</feature>
<evidence type="ECO:0000313" key="7">
    <source>
        <dbReference type="EMBL" id="BCN30592.1"/>
    </source>
</evidence>
<dbReference type="AlphaFoldDB" id="A0A7R7ICG8"/>
<evidence type="ECO:0000256" key="3">
    <source>
        <dbReference type="ARBA" id="ARBA00020268"/>
    </source>
</evidence>
<dbReference type="KEGG" id="ahb:bsdtb5_18870"/>
<feature type="transmembrane region" description="Helical" evidence="6">
    <location>
        <begin position="379"/>
        <end position="399"/>
    </location>
</feature>
<evidence type="ECO:0000256" key="1">
    <source>
        <dbReference type="ARBA" id="ARBA00003408"/>
    </source>
</evidence>
<dbReference type="RefSeq" id="WP_330611993.1">
    <property type="nucleotide sequence ID" value="NZ_AP024169.1"/>
</dbReference>
<dbReference type="CDD" id="cd13137">
    <property type="entry name" value="MATE_NorM_like"/>
    <property type="match status" value="1"/>
</dbReference>
<feature type="transmembrane region" description="Helical" evidence="6">
    <location>
        <begin position="179"/>
        <end position="198"/>
    </location>
</feature>
<keyword evidence="4" id="KW-0813">Transport</keyword>
<gene>
    <name evidence="7" type="primary">yeeO</name>
    <name evidence="7" type="ORF">bsdtb5_18870</name>
</gene>
<dbReference type="InterPro" id="IPR050222">
    <property type="entry name" value="MATE_MdtK"/>
</dbReference>
<feature type="transmembrane region" description="Helical" evidence="6">
    <location>
        <begin position="218"/>
        <end position="240"/>
    </location>
</feature>
<feature type="transmembrane region" description="Helical" evidence="6">
    <location>
        <begin position="142"/>
        <end position="159"/>
    </location>
</feature>
<dbReference type="EMBL" id="AP024169">
    <property type="protein sequence ID" value="BCN30592.1"/>
    <property type="molecule type" value="Genomic_DNA"/>
</dbReference>
<dbReference type="GO" id="GO:0005886">
    <property type="term" value="C:plasma membrane"/>
    <property type="evidence" value="ECO:0007669"/>
    <property type="project" value="TreeGrafter"/>
</dbReference>
<reference evidence="7 8" key="1">
    <citation type="submission" date="2020-11" db="EMBL/GenBank/DDBJ databases">
        <title>Draft genome sequencing of a Lachnospiraceae strain isolated from anoxic soil subjected to BSD treatment.</title>
        <authorList>
            <person name="Uek A."/>
            <person name="Tonouchi A."/>
        </authorList>
    </citation>
    <scope>NUCLEOTIDE SEQUENCE [LARGE SCALE GENOMIC DNA]</scope>
    <source>
        <strain evidence="7 8">TB5</strain>
    </source>
</reference>
<feature type="transmembrane region" description="Helical" evidence="6">
    <location>
        <begin position="411"/>
        <end position="434"/>
    </location>
</feature>
<protein>
    <recommendedName>
        <fullName evidence="3">Probable multidrug resistance protein NorM</fullName>
    </recommendedName>
    <alternativeName>
        <fullName evidence="5">Multidrug-efflux transporter</fullName>
    </alternativeName>
</protein>
<sequence length="543" mass="59795">MFTKDDCVKDVQEKVIDNDKELVKEKKLVNNNDKVLDKEIEVEDNRKDNIEGNEASSEEYKVGTCYQKIAGSDSKENSCNHKKSFVKKYKEILIRKEIIYLVLPIMVEQCFTILLGVINTMMSGHIGKSAVAAIGTVDSVNNMFISFFAALSVGATVVVAQQIGQKKIEDANETVKQALFASLAVSITLSVILWILRVHLIETCFSEATDLVKQNAKIYLEFTLISYPFIAIEQISNGILRGSGDTRTPMTITIRMNIVNLILGYILIFGINLTSMGIPIHTLSFGIEGTALAIAIARVYGAILVLRVLLKGQKIVQLKNIFSFRMNHNIQGKIFSIGIPAGVESLLFNGGKFIIQIFVVAMGTNAISANTIGFSCANIMNVIGNSIALGATTIVGQYVGRRDIKGAKNNLKYMTAFATGLMMTFGLIFIPILPHIVALYTNDQDVIRIATTLLVVNSFAMFAWPSSFVLSAGLKGAGDTRYTMITALIGMWLFRIVVGYLLGVTLHIGVLGVWLGMYSDWVVRGAMYIRRLHGSKWMKHAIT</sequence>
<dbReference type="GO" id="GO:0042910">
    <property type="term" value="F:xenobiotic transmembrane transporter activity"/>
    <property type="evidence" value="ECO:0007669"/>
    <property type="project" value="InterPro"/>
</dbReference>
<keyword evidence="6" id="KW-0812">Transmembrane</keyword>
<evidence type="ECO:0000256" key="4">
    <source>
        <dbReference type="ARBA" id="ARBA00022448"/>
    </source>
</evidence>
<evidence type="ECO:0000256" key="2">
    <source>
        <dbReference type="ARBA" id="ARBA00010199"/>
    </source>
</evidence>
<organism evidence="7 8">
    <name type="scientific">Anaeromicropila herbilytica</name>
    <dbReference type="NCBI Taxonomy" id="2785025"/>
    <lineage>
        <taxon>Bacteria</taxon>
        <taxon>Bacillati</taxon>
        <taxon>Bacillota</taxon>
        <taxon>Clostridia</taxon>
        <taxon>Lachnospirales</taxon>
        <taxon>Lachnospiraceae</taxon>
        <taxon>Anaeromicropila</taxon>
    </lineage>
</organism>
<accession>A0A7R7ICG8</accession>
<feature type="transmembrane region" description="Helical" evidence="6">
    <location>
        <begin position="446"/>
        <end position="470"/>
    </location>
</feature>
<proteinExistence type="inferred from homology"/>
<dbReference type="PANTHER" id="PTHR43298:SF2">
    <property type="entry name" value="FMN_FAD EXPORTER YEEO-RELATED"/>
    <property type="match status" value="1"/>
</dbReference>